<name>A0A7W8QI13_9ACTN</name>
<comment type="caution">
    <text evidence="3">The sequence shown here is derived from an EMBL/GenBank/DDBJ whole genome shotgun (WGS) entry which is preliminary data.</text>
</comment>
<feature type="region of interest" description="Disordered" evidence="1">
    <location>
        <begin position="1"/>
        <end position="22"/>
    </location>
</feature>
<keyword evidence="4" id="KW-1185">Reference proteome</keyword>
<organism evidence="3 4">
    <name type="scientific">Nocardiopsis composta</name>
    <dbReference type="NCBI Taxonomy" id="157465"/>
    <lineage>
        <taxon>Bacteria</taxon>
        <taxon>Bacillati</taxon>
        <taxon>Actinomycetota</taxon>
        <taxon>Actinomycetes</taxon>
        <taxon>Streptosporangiales</taxon>
        <taxon>Nocardiopsidaceae</taxon>
        <taxon>Nocardiopsis</taxon>
    </lineage>
</organism>
<dbReference type="AlphaFoldDB" id="A0A7W8QI13"/>
<dbReference type="SUPFAM" id="SSF56601">
    <property type="entry name" value="beta-lactamase/transpeptidase-like"/>
    <property type="match status" value="1"/>
</dbReference>
<dbReference type="Pfam" id="PF00144">
    <property type="entry name" value="Beta-lactamase"/>
    <property type="match status" value="1"/>
</dbReference>
<dbReference type="PANTHER" id="PTHR43283">
    <property type="entry name" value="BETA-LACTAMASE-RELATED"/>
    <property type="match status" value="1"/>
</dbReference>
<proteinExistence type="predicted"/>
<sequence length="315" mass="32096">MTEADSAAADGPVHRRAWGIDGRGEPVTAETPFLWGSAAKPAAASSVLVLAQEGRLGLDDPVTEYLPDFRFGGAEHASRVTVGHLLAQTAGIPASATFAVADRLGPDQAGPAERTAEPDGVRPLGPPGTAYAYSSANYLVLTAVVEAATGRPFADHLTESVLGPAGMPGAVTDRASAAERGLAPGHQPMWGVPAPIADEVDGDGAAYGYLGGDLDDLAAFAAFQLRARGAPPRARPSSPRSRCGRCAPRASSTPPAPGPATGWAGGSAAWTHPWTARSGTPAAPPATRRCCSCCPSRTPPWSSSRTCTGSSRTGR</sequence>
<evidence type="ECO:0000313" key="4">
    <source>
        <dbReference type="Proteomes" id="UP000572635"/>
    </source>
</evidence>
<feature type="region of interest" description="Disordered" evidence="1">
    <location>
        <begin position="229"/>
        <end position="315"/>
    </location>
</feature>
<dbReference type="Proteomes" id="UP000572635">
    <property type="component" value="Unassembled WGS sequence"/>
</dbReference>
<gene>
    <name evidence="3" type="ORF">HDA36_000946</name>
</gene>
<dbReference type="RefSeq" id="WP_246528180.1">
    <property type="nucleotide sequence ID" value="NZ_BAAAJD010000057.1"/>
</dbReference>
<evidence type="ECO:0000256" key="1">
    <source>
        <dbReference type="SAM" id="MobiDB-lite"/>
    </source>
</evidence>
<evidence type="ECO:0000259" key="2">
    <source>
        <dbReference type="Pfam" id="PF00144"/>
    </source>
</evidence>
<evidence type="ECO:0000313" key="3">
    <source>
        <dbReference type="EMBL" id="MBB5430862.1"/>
    </source>
</evidence>
<dbReference type="InterPro" id="IPR012338">
    <property type="entry name" value="Beta-lactam/transpept-like"/>
</dbReference>
<accession>A0A7W8QI13</accession>
<feature type="domain" description="Beta-lactamase-related" evidence="2">
    <location>
        <begin position="13"/>
        <end position="235"/>
    </location>
</feature>
<dbReference type="InterPro" id="IPR050789">
    <property type="entry name" value="Diverse_Enzym_Activities"/>
</dbReference>
<feature type="region of interest" description="Disordered" evidence="1">
    <location>
        <begin position="104"/>
        <end position="124"/>
    </location>
</feature>
<protein>
    <submittedName>
        <fullName evidence="3">CubicO group peptidase (Beta-lactamase class C family)</fullName>
    </submittedName>
</protein>
<dbReference type="EMBL" id="JACHDB010000001">
    <property type="protein sequence ID" value="MBB5430862.1"/>
    <property type="molecule type" value="Genomic_DNA"/>
</dbReference>
<dbReference type="Gene3D" id="3.40.710.10">
    <property type="entry name" value="DD-peptidase/beta-lactamase superfamily"/>
    <property type="match status" value="1"/>
</dbReference>
<reference evidence="3 4" key="1">
    <citation type="submission" date="2020-08" db="EMBL/GenBank/DDBJ databases">
        <title>Sequencing the genomes of 1000 actinobacteria strains.</title>
        <authorList>
            <person name="Klenk H.-P."/>
        </authorList>
    </citation>
    <scope>NUCLEOTIDE SEQUENCE [LARGE SCALE GENOMIC DNA]</scope>
    <source>
        <strain evidence="3 4">DSM 44551</strain>
    </source>
</reference>
<dbReference type="InterPro" id="IPR001466">
    <property type="entry name" value="Beta-lactam-related"/>
</dbReference>